<dbReference type="Gene3D" id="3.20.20.80">
    <property type="entry name" value="Glycosidases"/>
    <property type="match status" value="1"/>
</dbReference>
<keyword evidence="4" id="KW-0479">Metal-binding</keyword>
<evidence type="ECO:0000256" key="4">
    <source>
        <dbReference type="ARBA" id="ARBA00022723"/>
    </source>
</evidence>
<dbReference type="PIRSF" id="PIRSF001084">
    <property type="entry name" value="B-galactosidase"/>
    <property type="match status" value="1"/>
</dbReference>
<keyword evidence="14" id="KW-1185">Reference proteome</keyword>
<dbReference type="EMBL" id="CADIKM010000013">
    <property type="protein sequence ID" value="CAB3790901.1"/>
    <property type="molecule type" value="Genomic_DNA"/>
</dbReference>
<dbReference type="Proteomes" id="UP000494115">
    <property type="component" value="Unassembled WGS sequence"/>
</dbReference>
<dbReference type="PANTHER" id="PTHR36447:SF2">
    <property type="entry name" value="BETA-GALACTOSIDASE YESZ"/>
    <property type="match status" value="1"/>
</dbReference>
<keyword evidence="5 8" id="KW-0378">Hydrolase</keyword>
<dbReference type="CDD" id="cd03143">
    <property type="entry name" value="A4_beta-galactosidase_middle_domain"/>
    <property type="match status" value="1"/>
</dbReference>
<dbReference type="SUPFAM" id="SSF51445">
    <property type="entry name" value="(Trans)glycosidases"/>
    <property type="match status" value="1"/>
</dbReference>
<feature type="domain" description="Glycoside hydrolase family 42 N-terminal" evidence="11">
    <location>
        <begin position="7"/>
        <end position="377"/>
    </location>
</feature>
<evidence type="ECO:0000256" key="7">
    <source>
        <dbReference type="ARBA" id="ARBA00023295"/>
    </source>
</evidence>
<name>A0A6S7CIR9_9BURK</name>
<dbReference type="EC" id="3.2.1.23" evidence="3 8"/>
<evidence type="ECO:0000256" key="10">
    <source>
        <dbReference type="PIRSR" id="PIRSR001084-2"/>
    </source>
</evidence>
<evidence type="ECO:0000259" key="11">
    <source>
        <dbReference type="Pfam" id="PF02449"/>
    </source>
</evidence>
<dbReference type="AlphaFoldDB" id="A0A6S7CIR9"/>
<evidence type="ECO:0000259" key="12">
    <source>
        <dbReference type="Pfam" id="PF08532"/>
    </source>
</evidence>
<dbReference type="InterPro" id="IPR013738">
    <property type="entry name" value="Beta_galactosidase_Trimer"/>
</dbReference>
<dbReference type="RefSeq" id="WP_175105587.1">
    <property type="nucleotide sequence ID" value="NZ_CADIKM010000013.1"/>
</dbReference>
<feature type="binding site" evidence="10">
    <location>
        <position position="307"/>
    </location>
    <ligand>
        <name>substrate</name>
    </ligand>
</feature>
<comment type="catalytic activity">
    <reaction evidence="1 8">
        <text>Hydrolysis of terminal non-reducing beta-D-galactose residues in beta-D-galactosides.</text>
        <dbReference type="EC" id="3.2.1.23"/>
    </reaction>
</comment>
<feature type="binding site" evidence="10">
    <location>
        <position position="141"/>
    </location>
    <ligand>
        <name>substrate</name>
    </ligand>
</feature>
<reference evidence="13 14" key="1">
    <citation type="submission" date="2020-04" db="EMBL/GenBank/DDBJ databases">
        <authorList>
            <person name="De Canck E."/>
        </authorList>
    </citation>
    <scope>NUCLEOTIDE SEQUENCE [LARGE SCALE GENOMIC DNA]</scope>
    <source>
        <strain evidence="13 14">LMG 28138</strain>
    </source>
</reference>
<dbReference type="GO" id="GO:0009341">
    <property type="term" value="C:beta-galactosidase complex"/>
    <property type="evidence" value="ECO:0007669"/>
    <property type="project" value="InterPro"/>
</dbReference>
<dbReference type="PANTHER" id="PTHR36447">
    <property type="entry name" value="BETA-GALACTOSIDASE GANA"/>
    <property type="match status" value="1"/>
</dbReference>
<dbReference type="Pfam" id="PF08532">
    <property type="entry name" value="Glyco_hydro_42M"/>
    <property type="match status" value="1"/>
</dbReference>
<evidence type="ECO:0000256" key="1">
    <source>
        <dbReference type="ARBA" id="ARBA00001412"/>
    </source>
</evidence>
<comment type="similarity">
    <text evidence="2 8">Belongs to the glycosyl hydrolase 42 family.</text>
</comment>
<dbReference type="InterPro" id="IPR017853">
    <property type="entry name" value="GH"/>
</dbReference>
<dbReference type="InterPro" id="IPR013780">
    <property type="entry name" value="Glyco_hydro_b"/>
</dbReference>
<dbReference type="InterPro" id="IPR003476">
    <property type="entry name" value="Glyco_hydro_42"/>
</dbReference>
<accession>A0A6S7CIR9</accession>
<dbReference type="InterPro" id="IPR013529">
    <property type="entry name" value="Glyco_hydro_42_N"/>
</dbReference>
<dbReference type="SUPFAM" id="SSF52317">
    <property type="entry name" value="Class I glutamine amidotransferase-like"/>
    <property type="match status" value="1"/>
</dbReference>
<dbReference type="GO" id="GO:0005975">
    <property type="term" value="P:carbohydrate metabolic process"/>
    <property type="evidence" value="ECO:0007669"/>
    <property type="project" value="InterPro"/>
</dbReference>
<dbReference type="GO" id="GO:0046872">
    <property type="term" value="F:metal ion binding"/>
    <property type="evidence" value="ECO:0007669"/>
    <property type="project" value="UniProtKB-KW"/>
</dbReference>
<evidence type="ECO:0000256" key="8">
    <source>
        <dbReference type="PIRNR" id="PIRNR001084"/>
    </source>
</evidence>
<dbReference type="Gene3D" id="3.40.50.880">
    <property type="match status" value="1"/>
</dbReference>
<evidence type="ECO:0000313" key="13">
    <source>
        <dbReference type="EMBL" id="CAB3790901.1"/>
    </source>
</evidence>
<protein>
    <recommendedName>
        <fullName evidence="3 8">Beta-galactosidase</fullName>
        <shortName evidence="8">Beta-gal</shortName>
        <ecNumber evidence="3 8">3.2.1.23</ecNumber>
    </recommendedName>
</protein>
<evidence type="ECO:0000256" key="5">
    <source>
        <dbReference type="ARBA" id="ARBA00022801"/>
    </source>
</evidence>
<sequence length="669" mass="74757">MIYGCAWYPEHWPESHWAQDLKLMREARMNMVRIAEFAWSSIEPEEGRYELDWIERAIEAAAAEGFAVVLGTPSAAPPAWLTERYPDVFAVGPSGIRRKPGSRCAYAPASATYRRFGAAVAKAMAKRFGNHRSVIGWQIDNEYKSVSHDDDTRAQFQQWLARKYGSLAELNRRWCTVYWSQEFSAWTQIPLPVRTADTFPDEHYHPALQLEWKRFQSYLYRGFQAAQIDAIRAHADARQRVTHNFMGFFDLFDHYEVAADLDFVSWDSYVPLSRPDPFANGASHDLMRGLKRRNFWLMETQPGFVNWRPANNTLDPGEVRTLAWHAIGHGADAVAYWQWRSALNSQEQYHGTILAADGTPRPIYSELAALGAELEKIAPVLEGSDPQPSIGLLHSYDSRWALDIQRHNQAFDPLLQMVEWYRPLRELGHDVEIVHPDAALDAFQLIVAPSLHIVEPSMVVALHAFVARGGHLVLGPRTGVKDVDNALFPMRGPGPLGELSPARVVEFYVLDETIAIQGSAGCGRARIWADWLEPVSAGADVLLRYEQAGTWVDGKAAAITHTLGKGRVTLLGTWLDHATMLSLMRRVVGWSGLGAGSPCGEPPTGVEICRRVKGADEVWIAINHGREHHTLRFNEPMKDLLGGAQGAALGLGALSVLVLQRAATFAHQL</sequence>
<keyword evidence="6" id="KW-0862">Zinc</keyword>
<dbReference type="GO" id="GO:0004565">
    <property type="term" value="F:beta-galactosidase activity"/>
    <property type="evidence" value="ECO:0007669"/>
    <property type="project" value="UniProtKB-EC"/>
</dbReference>
<evidence type="ECO:0000313" key="14">
    <source>
        <dbReference type="Proteomes" id="UP000494115"/>
    </source>
</evidence>
<organism evidence="13 14">
    <name type="scientific">Pararobbsia alpina</name>
    <dbReference type="NCBI Taxonomy" id="621374"/>
    <lineage>
        <taxon>Bacteria</taxon>
        <taxon>Pseudomonadati</taxon>
        <taxon>Pseudomonadota</taxon>
        <taxon>Betaproteobacteria</taxon>
        <taxon>Burkholderiales</taxon>
        <taxon>Burkholderiaceae</taxon>
        <taxon>Pararobbsia</taxon>
    </lineage>
</organism>
<dbReference type="Pfam" id="PF02449">
    <property type="entry name" value="Glyco_hydro_42"/>
    <property type="match status" value="1"/>
</dbReference>
<feature type="active site" description="Proton donor" evidence="9">
    <location>
        <position position="142"/>
    </location>
</feature>
<evidence type="ECO:0000256" key="9">
    <source>
        <dbReference type="PIRSR" id="PIRSR001084-1"/>
    </source>
</evidence>
<evidence type="ECO:0000256" key="2">
    <source>
        <dbReference type="ARBA" id="ARBA00005940"/>
    </source>
</evidence>
<evidence type="ECO:0000256" key="3">
    <source>
        <dbReference type="ARBA" id="ARBA00012756"/>
    </source>
</evidence>
<feature type="domain" description="Beta-galactosidase trimerisation" evidence="12">
    <location>
        <begin position="391"/>
        <end position="593"/>
    </location>
</feature>
<proteinExistence type="inferred from homology"/>
<dbReference type="Gene3D" id="2.60.40.1180">
    <property type="entry name" value="Golgi alpha-mannosidase II"/>
    <property type="match status" value="1"/>
</dbReference>
<evidence type="ECO:0000256" key="6">
    <source>
        <dbReference type="ARBA" id="ARBA00022833"/>
    </source>
</evidence>
<keyword evidence="7 8" id="KW-0326">Glycosidase</keyword>
<feature type="binding site" evidence="10">
    <location>
        <position position="103"/>
    </location>
    <ligand>
        <name>substrate</name>
    </ligand>
</feature>
<gene>
    <name evidence="13" type="ORF">LMG28138_03056</name>
</gene>
<feature type="active site" description="Nucleophile" evidence="9">
    <location>
        <position position="299"/>
    </location>
</feature>
<dbReference type="InterPro" id="IPR029062">
    <property type="entry name" value="Class_I_gatase-like"/>
</dbReference>